<dbReference type="GeneID" id="70134934"/>
<protein>
    <submittedName>
        <fullName evidence="6">Major facilitator superfamily domain-containing protein</fullName>
    </submittedName>
</protein>
<accession>A0A9P8RP55</accession>
<dbReference type="Proteomes" id="UP000758603">
    <property type="component" value="Unassembled WGS sequence"/>
</dbReference>
<dbReference type="InterPro" id="IPR011701">
    <property type="entry name" value="MFS"/>
</dbReference>
<dbReference type="Pfam" id="PF07690">
    <property type="entry name" value="MFS_1"/>
    <property type="match status" value="1"/>
</dbReference>
<sequence length="455" mass="49180">MPSMMDKQEPHIVGHDPSESAAASEKSIQPIHPLHFRSVATQVILVSVAAFCTIGSFNALQGLGGAGQEQPYVANAATSINFGLMGIVCLLGGPVVNVLGANWALAIGTIGDPIFAAALYCSTKYGTQWFLIFAAIFRGAASGLFWAAEGFVIIGYPREQWRGRSITTWVAFKELGSVVAASINLGLSAHDNQSGHVGYNVYYVTMTIMCLGLPVALLVSPATKVRHSDGTLVAVKTSKRFGALYGYKDEYLRLLQQFRKTDILLSIPYACFAYFYYSFAHTFVTKHFSVRGRALVSLLTAVASIFGSAFVALISDLGTRRRNYRRDSHMAMTCLVLVLCAITWGWFAYTALEPPVKKLDWLDPGYGKAAASVALLFLAMQSAQTFLYWNAAQMSETIEETAYLAGVVRGIESLGQCVAYGINASDTKPVVSVSINLALLAIGGACLVVLTLRRR</sequence>
<evidence type="ECO:0000313" key="6">
    <source>
        <dbReference type="EMBL" id="KAH6647070.1"/>
    </source>
</evidence>
<dbReference type="GO" id="GO:0016020">
    <property type="term" value="C:membrane"/>
    <property type="evidence" value="ECO:0007669"/>
    <property type="project" value="UniProtKB-SubCell"/>
</dbReference>
<reference evidence="6" key="1">
    <citation type="journal article" date="2021" name="Nat. Commun.">
        <title>Genetic determinants of endophytism in the Arabidopsis root mycobiome.</title>
        <authorList>
            <person name="Mesny F."/>
            <person name="Miyauchi S."/>
            <person name="Thiergart T."/>
            <person name="Pickel B."/>
            <person name="Atanasova L."/>
            <person name="Karlsson M."/>
            <person name="Huettel B."/>
            <person name="Barry K.W."/>
            <person name="Haridas S."/>
            <person name="Chen C."/>
            <person name="Bauer D."/>
            <person name="Andreopoulos W."/>
            <person name="Pangilinan J."/>
            <person name="LaButti K."/>
            <person name="Riley R."/>
            <person name="Lipzen A."/>
            <person name="Clum A."/>
            <person name="Drula E."/>
            <person name="Henrissat B."/>
            <person name="Kohler A."/>
            <person name="Grigoriev I.V."/>
            <person name="Martin F.M."/>
            <person name="Hacquard S."/>
        </authorList>
    </citation>
    <scope>NUCLEOTIDE SEQUENCE</scope>
    <source>
        <strain evidence="6">MPI-SDFR-AT-0073</strain>
    </source>
</reference>
<dbReference type="EMBL" id="JAGPXC010000009">
    <property type="protein sequence ID" value="KAH6647070.1"/>
    <property type="molecule type" value="Genomic_DNA"/>
</dbReference>
<dbReference type="OrthoDB" id="196103at2759"/>
<dbReference type="AlphaFoldDB" id="A0A9P8RP55"/>
<feature type="transmembrane region" description="Helical" evidence="5">
    <location>
        <begin position="101"/>
        <end position="122"/>
    </location>
</feature>
<feature type="transmembrane region" description="Helical" evidence="5">
    <location>
        <begin position="72"/>
        <end position="95"/>
    </location>
</feature>
<feature type="transmembrane region" description="Helical" evidence="5">
    <location>
        <begin position="434"/>
        <end position="452"/>
    </location>
</feature>
<keyword evidence="2 5" id="KW-0812">Transmembrane</keyword>
<evidence type="ECO:0000256" key="4">
    <source>
        <dbReference type="ARBA" id="ARBA00023136"/>
    </source>
</evidence>
<evidence type="ECO:0000256" key="1">
    <source>
        <dbReference type="ARBA" id="ARBA00004141"/>
    </source>
</evidence>
<feature type="transmembrane region" description="Helical" evidence="5">
    <location>
        <begin position="129"/>
        <end position="148"/>
    </location>
</feature>
<dbReference type="GO" id="GO:0022857">
    <property type="term" value="F:transmembrane transporter activity"/>
    <property type="evidence" value="ECO:0007669"/>
    <property type="project" value="InterPro"/>
</dbReference>
<evidence type="ECO:0000256" key="2">
    <source>
        <dbReference type="ARBA" id="ARBA00022692"/>
    </source>
</evidence>
<evidence type="ECO:0000256" key="5">
    <source>
        <dbReference type="SAM" id="Phobius"/>
    </source>
</evidence>
<dbReference type="RefSeq" id="XP_045953584.1">
    <property type="nucleotide sequence ID" value="XM_046106043.1"/>
</dbReference>
<keyword evidence="4 5" id="KW-0472">Membrane</keyword>
<organism evidence="6 7">
    <name type="scientific">Truncatella angustata</name>
    <dbReference type="NCBI Taxonomy" id="152316"/>
    <lineage>
        <taxon>Eukaryota</taxon>
        <taxon>Fungi</taxon>
        <taxon>Dikarya</taxon>
        <taxon>Ascomycota</taxon>
        <taxon>Pezizomycotina</taxon>
        <taxon>Sordariomycetes</taxon>
        <taxon>Xylariomycetidae</taxon>
        <taxon>Amphisphaeriales</taxon>
        <taxon>Sporocadaceae</taxon>
        <taxon>Truncatella</taxon>
    </lineage>
</organism>
<dbReference type="PANTHER" id="PTHR23294:SF56">
    <property type="entry name" value="DUF895 DOMAIN MEMBRANE PROTEIN"/>
    <property type="match status" value="1"/>
</dbReference>
<comment type="caution">
    <text evidence="6">The sequence shown here is derived from an EMBL/GenBank/DDBJ whole genome shotgun (WGS) entry which is preliminary data.</text>
</comment>
<gene>
    <name evidence="6" type="ORF">BKA67DRAFT_650253</name>
</gene>
<keyword evidence="3 5" id="KW-1133">Transmembrane helix</keyword>
<comment type="subcellular location">
    <subcellularLocation>
        <location evidence="1">Membrane</location>
        <topology evidence="1">Multi-pass membrane protein</topology>
    </subcellularLocation>
</comment>
<feature type="transmembrane region" description="Helical" evidence="5">
    <location>
        <begin position="296"/>
        <end position="318"/>
    </location>
</feature>
<dbReference type="Gene3D" id="1.20.1250.20">
    <property type="entry name" value="MFS general substrate transporter like domains"/>
    <property type="match status" value="1"/>
</dbReference>
<keyword evidence="7" id="KW-1185">Reference proteome</keyword>
<dbReference type="InterPro" id="IPR036259">
    <property type="entry name" value="MFS_trans_sf"/>
</dbReference>
<feature type="transmembrane region" description="Helical" evidence="5">
    <location>
        <begin position="330"/>
        <end position="349"/>
    </location>
</feature>
<name>A0A9P8RP55_9PEZI</name>
<evidence type="ECO:0000256" key="3">
    <source>
        <dbReference type="ARBA" id="ARBA00022989"/>
    </source>
</evidence>
<feature type="transmembrane region" description="Helical" evidence="5">
    <location>
        <begin position="39"/>
        <end position="60"/>
    </location>
</feature>
<feature type="transmembrane region" description="Helical" evidence="5">
    <location>
        <begin position="201"/>
        <end position="219"/>
    </location>
</feature>
<dbReference type="PANTHER" id="PTHR23294">
    <property type="entry name" value="ET TRANSLATION PRODUCT-RELATED"/>
    <property type="match status" value="1"/>
</dbReference>
<feature type="transmembrane region" description="Helical" evidence="5">
    <location>
        <begin position="263"/>
        <end position="284"/>
    </location>
</feature>
<evidence type="ECO:0000313" key="7">
    <source>
        <dbReference type="Proteomes" id="UP000758603"/>
    </source>
</evidence>
<dbReference type="InterPro" id="IPR051617">
    <property type="entry name" value="UNC-93-like_regulator"/>
</dbReference>
<dbReference type="SUPFAM" id="SSF103473">
    <property type="entry name" value="MFS general substrate transporter"/>
    <property type="match status" value="1"/>
</dbReference>
<proteinExistence type="predicted"/>